<sequence>MSSITKTRRNQPEDDDPFALSNREIQRLTRHDYYTLLQRRLGHDEAMIDDTNHEISMRRTKLDKFIAQRNRLKAEEVSPKHIGLVFMIQCIKDIRAVLRRLERQRKDYRKRLRRTEEEREKALREDGERGGRRSMRGLRGDCALVRAWVIGRQSMVFVQCGLLGLGEEGANLG</sequence>
<comment type="caution">
    <text evidence="2">The sequence shown here is derived from an EMBL/GenBank/DDBJ whole genome shotgun (WGS) entry which is preliminary data.</text>
</comment>
<reference evidence="2 3" key="1">
    <citation type="journal article" date="2023" name="Res Sq">
        <title>Genomic and morphological characterization of Knufia obscura isolated from the Mars 2020 spacecraft assembly facility.</title>
        <authorList>
            <person name="Chander A.M."/>
            <person name="Teixeira M.M."/>
            <person name="Singh N.K."/>
            <person name="Williams M.P."/>
            <person name="Parker C.W."/>
            <person name="Leo P."/>
            <person name="Stajich J.E."/>
            <person name="Torok T."/>
            <person name="Tighe S."/>
            <person name="Mason C.E."/>
            <person name="Venkateswaran K."/>
        </authorList>
    </citation>
    <scope>NUCLEOTIDE SEQUENCE [LARGE SCALE GENOMIC DNA]</scope>
    <source>
        <strain evidence="2 3">CCFEE 5817</strain>
    </source>
</reference>
<gene>
    <name evidence="2" type="ORF">PMZ80_009884</name>
</gene>
<protein>
    <submittedName>
        <fullName evidence="2">Uncharacterized protein</fullName>
    </submittedName>
</protein>
<evidence type="ECO:0000256" key="1">
    <source>
        <dbReference type="SAM" id="MobiDB-lite"/>
    </source>
</evidence>
<name>A0ABR0RAW6_9EURO</name>
<evidence type="ECO:0000313" key="3">
    <source>
        <dbReference type="Proteomes" id="UP001334248"/>
    </source>
</evidence>
<proteinExistence type="predicted"/>
<evidence type="ECO:0000313" key="2">
    <source>
        <dbReference type="EMBL" id="KAK5937755.1"/>
    </source>
</evidence>
<dbReference type="RefSeq" id="XP_064725845.1">
    <property type="nucleotide sequence ID" value="XM_064878277.1"/>
</dbReference>
<organism evidence="2 3">
    <name type="scientific">Knufia obscura</name>
    <dbReference type="NCBI Taxonomy" id="1635080"/>
    <lineage>
        <taxon>Eukaryota</taxon>
        <taxon>Fungi</taxon>
        <taxon>Dikarya</taxon>
        <taxon>Ascomycota</taxon>
        <taxon>Pezizomycotina</taxon>
        <taxon>Eurotiomycetes</taxon>
        <taxon>Chaetothyriomycetidae</taxon>
        <taxon>Chaetothyriales</taxon>
        <taxon>Trichomeriaceae</taxon>
        <taxon>Knufia</taxon>
    </lineage>
</organism>
<dbReference type="GeneID" id="90003333"/>
<feature type="region of interest" description="Disordered" evidence="1">
    <location>
        <begin position="114"/>
        <end position="134"/>
    </location>
</feature>
<accession>A0ABR0RAW6</accession>
<dbReference type="EMBL" id="JAVHJV010000015">
    <property type="protein sequence ID" value="KAK5937755.1"/>
    <property type="molecule type" value="Genomic_DNA"/>
</dbReference>
<feature type="compositionally biased region" description="Basic and acidic residues" evidence="1">
    <location>
        <begin position="114"/>
        <end position="131"/>
    </location>
</feature>
<dbReference type="Proteomes" id="UP001334248">
    <property type="component" value="Unassembled WGS sequence"/>
</dbReference>
<keyword evidence="3" id="KW-1185">Reference proteome</keyword>